<proteinExistence type="predicted"/>
<dbReference type="SUPFAM" id="SSF49785">
    <property type="entry name" value="Galactose-binding domain-like"/>
    <property type="match status" value="1"/>
</dbReference>
<gene>
    <name evidence="5" type="ORF">EDD80_11622</name>
</gene>
<accession>A0A4R3KMC4</accession>
<dbReference type="EMBL" id="SMAD01000016">
    <property type="protein sequence ID" value="TCS84930.1"/>
    <property type="molecule type" value="Genomic_DNA"/>
</dbReference>
<protein>
    <submittedName>
        <fullName evidence="5">Uncharacterized protein DUF5126</fullName>
    </submittedName>
</protein>
<dbReference type="Gene3D" id="2.60.120.260">
    <property type="entry name" value="Galactose-binding domain-like"/>
    <property type="match status" value="1"/>
</dbReference>
<dbReference type="OrthoDB" id="1312186at2"/>
<feature type="domain" description="DUF4959" evidence="2">
    <location>
        <begin position="20"/>
        <end position="122"/>
    </location>
</feature>
<feature type="domain" description="DUF5126" evidence="4">
    <location>
        <begin position="124"/>
        <end position="224"/>
    </location>
</feature>
<dbReference type="PROSITE" id="PS51257">
    <property type="entry name" value="PROKAR_LIPOPROTEIN"/>
    <property type="match status" value="1"/>
</dbReference>
<name>A0A4R3KMC4_9SPHI</name>
<dbReference type="InterPro" id="IPR033431">
    <property type="entry name" value="DUF5126"/>
</dbReference>
<feature type="domain" description="DUF5000" evidence="3">
    <location>
        <begin position="261"/>
        <end position="391"/>
    </location>
</feature>
<reference evidence="5 6" key="1">
    <citation type="submission" date="2019-03" db="EMBL/GenBank/DDBJ databases">
        <title>Genomic Encyclopedia of Type Strains, Phase IV (KMG-IV): sequencing the most valuable type-strain genomes for metagenomic binning, comparative biology and taxonomic classification.</title>
        <authorList>
            <person name="Goeker M."/>
        </authorList>
    </citation>
    <scope>NUCLEOTIDE SEQUENCE [LARGE SCALE GENOMIC DNA]</scope>
    <source>
        <strain evidence="5 6">DSM 21100</strain>
    </source>
</reference>
<sequence>MNMQKYFLPVFLGCCLFLTACKENAIGPFDAGTPAPGPVSNITVEPLPGAVKLTYKLPADKNLLYVKAEVEINGEIRETKASFYQNYMEIQGFGDTTAYNVNIYAVSRSEKVSEPVHIKVKPLMPPVMEAYASLDLNADFGGATVSFENSAEGELNIIMLTKDKAGDWQTADIYYTQKPAGYFSVRGYDTLSREFAVYVKDRWDNRSDTLVKELKPIFEKQLDRTQFREYVLPTDQAPAWGWVMPNIWDGIIVNNTNVDKPGFHTAPGEWPQWFTFSLGVKAKLSRFRFWQRGSWVAFTDRNIKKFEIWGSNEPASDGSWEGWTKLLEGESVKPSGLPMGENSTEDLALVGAGEEFVFPAGTPAVKYIRIKVLETWSGAESFYIMQVAFWGAEAK</sequence>
<evidence type="ECO:0000259" key="2">
    <source>
        <dbReference type="Pfam" id="PF16323"/>
    </source>
</evidence>
<dbReference type="Pfam" id="PF17166">
    <property type="entry name" value="DUF5126"/>
    <property type="match status" value="1"/>
</dbReference>
<dbReference type="Pfam" id="PF16391">
    <property type="entry name" value="DUF5000"/>
    <property type="match status" value="1"/>
</dbReference>
<evidence type="ECO:0000313" key="6">
    <source>
        <dbReference type="Proteomes" id="UP000295807"/>
    </source>
</evidence>
<dbReference type="AlphaFoldDB" id="A0A4R3KMC4"/>
<organism evidence="5 6">
    <name type="scientific">Anseongella ginsenosidimutans</name>
    <dbReference type="NCBI Taxonomy" id="496056"/>
    <lineage>
        <taxon>Bacteria</taxon>
        <taxon>Pseudomonadati</taxon>
        <taxon>Bacteroidota</taxon>
        <taxon>Sphingobacteriia</taxon>
        <taxon>Sphingobacteriales</taxon>
        <taxon>Sphingobacteriaceae</taxon>
        <taxon>Anseongella</taxon>
    </lineage>
</organism>
<dbReference type="InterPro" id="IPR032164">
    <property type="entry name" value="DUF5000"/>
</dbReference>
<keyword evidence="1" id="KW-0732">Signal</keyword>
<comment type="caution">
    <text evidence="5">The sequence shown here is derived from an EMBL/GenBank/DDBJ whole genome shotgun (WGS) entry which is preliminary data.</text>
</comment>
<dbReference type="Pfam" id="PF16323">
    <property type="entry name" value="DUF4959"/>
    <property type="match status" value="1"/>
</dbReference>
<evidence type="ECO:0000313" key="5">
    <source>
        <dbReference type="EMBL" id="TCS84930.1"/>
    </source>
</evidence>
<dbReference type="InterPro" id="IPR032527">
    <property type="entry name" value="DUF4959"/>
</dbReference>
<feature type="signal peptide" evidence="1">
    <location>
        <begin position="1"/>
        <end position="25"/>
    </location>
</feature>
<dbReference type="RefSeq" id="WP_132130536.1">
    <property type="nucleotide sequence ID" value="NZ_CP042432.1"/>
</dbReference>
<evidence type="ECO:0000259" key="4">
    <source>
        <dbReference type="Pfam" id="PF17166"/>
    </source>
</evidence>
<feature type="chain" id="PRO_5020767505" evidence="1">
    <location>
        <begin position="26"/>
        <end position="395"/>
    </location>
</feature>
<keyword evidence="6" id="KW-1185">Reference proteome</keyword>
<evidence type="ECO:0000259" key="3">
    <source>
        <dbReference type="Pfam" id="PF16391"/>
    </source>
</evidence>
<dbReference type="InterPro" id="IPR008979">
    <property type="entry name" value="Galactose-bd-like_sf"/>
</dbReference>
<evidence type="ECO:0000256" key="1">
    <source>
        <dbReference type="SAM" id="SignalP"/>
    </source>
</evidence>
<dbReference type="Proteomes" id="UP000295807">
    <property type="component" value="Unassembled WGS sequence"/>
</dbReference>